<proteinExistence type="predicted"/>
<sequence>MNLGRREVKRLEIPENLYRQFIGGASIAAALFPELAPGSQSRCPPGTR</sequence>
<evidence type="ECO:0000313" key="1">
    <source>
        <dbReference type="EMBL" id="HGB25677.1"/>
    </source>
</evidence>
<dbReference type="AlphaFoldDB" id="A0A7C3SPF3"/>
<reference evidence="1" key="1">
    <citation type="journal article" date="2020" name="mSystems">
        <title>Genome- and Community-Level Interaction Insights into Carbon Utilization and Element Cycling Functions of Hydrothermarchaeota in Hydrothermal Sediment.</title>
        <authorList>
            <person name="Zhou Z."/>
            <person name="Liu Y."/>
            <person name="Xu W."/>
            <person name="Pan J."/>
            <person name="Luo Z.H."/>
            <person name="Li M."/>
        </authorList>
    </citation>
    <scope>NUCLEOTIDE SEQUENCE [LARGE SCALE GENOMIC DNA]</scope>
    <source>
        <strain evidence="1">SpSt-8</strain>
    </source>
</reference>
<accession>A0A7C3SPF3</accession>
<name>A0A7C3SPF3_THEPE</name>
<organism evidence="1">
    <name type="scientific">Thermofilum pendens</name>
    <dbReference type="NCBI Taxonomy" id="2269"/>
    <lineage>
        <taxon>Archaea</taxon>
        <taxon>Thermoproteota</taxon>
        <taxon>Thermoprotei</taxon>
        <taxon>Thermofilales</taxon>
        <taxon>Thermofilaceae</taxon>
        <taxon>Thermofilum</taxon>
    </lineage>
</organism>
<dbReference type="EMBL" id="DTIB01000111">
    <property type="protein sequence ID" value="HGB25677.1"/>
    <property type="molecule type" value="Genomic_DNA"/>
</dbReference>
<gene>
    <name evidence="1" type="ORF">ENV88_06625</name>
</gene>
<protein>
    <recommendedName>
        <fullName evidence="2">Aldehyde ferredoxin oxidoreductase N-terminal domain-containing protein</fullName>
    </recommendedName>
</protein>
<evidence type="ECO:0008006" key="2">
    <source>
        <dbReference type="Google" id="ProtNLM"/>
    </source>
</evidence>
<comment type="caution">
    <text evidence="1">The sequence shown here is derived from an EMBL/GenBank/DDBJ whole genome shotgun (WGS) entry which is preliminary data.</text>
</comment>